<keyword evidence="2" id="KW-1185">Reference proteome</keyword>
<sequence>MPKEHQSSIDRLPDNIRERLQDLLRDPHITQKDAREKINAILDETDHPERLSKSAVNRYYQKMKEAGAKLRQSREVAEMWIGKLGAAPQGKVGHLVNEILRTLSFDMALVLQEGKLDEKSAPAVVKMLKGLSLTMMRLEKAASENVKREEEIRKRALEEAADRVGEAATQMGQDKEQADFWRKKVLGMEAL</sequence>
<proteinExistence type="predicted"/>
<protein>
    <recommendedName>
        <fullName evidence="3">Mu-like prophage FluMu protein gp27</fullName>
    </recommendedName>
</protein>
<dbReference type="KEGG" id="dwd:DSCW_08700"/>
<organism evidence="1 2">
    <name type="scientific">Desulfosarcina widdelii</name>
    <dbReference type="NCBI Taxonomy" id="947919"/>
    <lineage>
        <taxon>Bacteria</taxon>
        <taxon>Pseudomonadati</taxon>
        <taxon>Thermodesulfobacteriota</taxon>
        <taxon>Desulfobacteria</taxon>
        <taxon>Desulfobacterales</taxon>
        <taxon>Desulfosarcinaceae</taxon>
        <taxon>Desulfosarcina</taxon>
    </lineage>
</organism>
<dbReference type="Pfam" id="PF11985">
    <property type="entry name" value="Phage_Mu_Gp27"/>
    <property type="match status" value="1"/>
</dbReference>
<dbReference type="OrthoDB" id="7210668at2"/>
<evidence type="ECO:0000313" key="1">
    <source>
        <dbReference type="EMBL" id="BBO73453.1"/>
    </source>
</evidence>
<dbReference type="AlphaFoldDB" id="A0A5K7YZU7"/>
<evidence type="ECO:0000313" key="2">
    <source>
        <dbReference type="Proteomes" id="UP000427769"/>
    </source>
</evidence>
<gene>
    <name evidence="1" type="primary">gpD</name>
    <name evidence="1" type="ORF">DSCW_08700</name>
</gene>
<accession>A0A5K7YZU7</accession>
<evidence type="ECO:0008006" key="3">
    <source>
        <dbReference type="Google" id="ProtNLM"/>
    </source>
</evidence>
<name>A0A5K7YZU7_9BACT</name>
<dbReference type="RefSeq" id="WP_155302559.1">
    <property type="nucleotide sequence ID" value="NZ_AP021875.1"/>
</dbReference>
<reference evidence="1 2" key="1">
    <citation type="submission" date="2019-11" db="EMBL/GenBank/DDBJ databases">
        <title>Comparative genomics of hydrocarbon-degrading Desulfosarcina strains.</title>
        <authorList>
            <person name="Watanabe M."/>
            <person name="Kojima H."/>
            <person name="Fukui M."/>
        </authorList>
    </citation>
    <scope>NUCLEOTIDE SEQUENCE [LARGE SCALE GENOMIC DNA]</scope>
    <source>
        <strain evidence="1 2">PP31</strain>
    </source>
</reference>
<dbReference type="Proteomes" id="UP000427769">
    <property type="component" value="Chromosome"/>
</dbReference>
<dbReference type="EMBL" id="AP021875">
    <property type="protein sequence ID" value="BBO73453.1"/>
    <property type="molecule type" value="Genomic_DNA"/>
</dbReference>
<dbReference type="InterPro" id="IPR021874">
    <property type="entry name" value="Phage_Mu_Gp27"/>
</dbReference>